<sequence length="237" mass="26595">MSEQFFKNIEKESFQEKLSAKFKRITVLGTFQEPVEQQKQTAVQLGRVFAEEGVTVLAGGQTGYPGAVREGVLAGKGKILIANPAERQKQGKTVENVPGQLRGVGIQDWEHFKDFLFHESVDAYVFLPPSKTLGTFTEAMEAIDRMTYWGTIEQPKISPAVFVGREWEDKTITIGGNEEKVSLRQLLESMISREKEAFDEKGIKLDKASFIKFVETPDEAISFLRSWSPNVEAQATE</sequence>
<dbReference type="SUPFAM" id="SSF102405">
    <property type="entry name" value="MCP/YpsA-like"/>
    <property type="match status" value="1"/>
</dbReference>
<evidence type="ECO:0000313" key="2">
    <source>
        <dbReference type="Proteomes" id="UP000178109"/>
    </source>
</evidence>
<reference evidence="1 2" key="1">
    <citation type="journal article" date="2016" name="Nat. Commun.">
        <title>Thousands of microbial genomes shed light on interconnected biogeochemical processes in an aquifer system.</title>
        <authorList>
            <person name="Anantharaman K."/>
            <person name="Brown C.T."/>
            <person name="Hug L.A."/>
            <person name="Sharon I."/>
            <person name="Castelle C.J."/>
            <person name="Probst A.J."/>
            <person name="Thomas B.C."/>
            <person name="Singh A."/>
            <person name="Wilkins M.J."/>
            <person name="Karaoz U."/>
            <person name="Brodie E.L."/>
            <person name="Williams K.H."/>
            <person name="Hubbard S.S."/>
            <person name="Banfield J.F."/>
        </authorList>
    </citation>
    <scope>NUCLEOTIDE SEQUENCE [LARGE SCALE GENOMIC DNA]</scope>
</reference>
<dbReference type="Gene3D" id="3.40.50.450">
    <property type="match status" value="1"/>
</dbReference>
<evidence type="ECO:0000313" key="1">
    <source>
        <dbReference type="EMBL" id="OGY93189.1"/>
    </source>
</evidence>
<proteinExistence type="predicted"/>
<accession>A0A1G2BXF5</accession>
<gene>
    <name evidence="1" type="ORF">A3H70_01550</name>
</gene>
<dbReference type="InterPro" id="IPR041164">
    <property type="entry name" value="LDcluster4"/>
</dbReference>
<dbReference type="Pfam" id="PF18306">
    <property type="entry name" value="LDcluster4"/>
    <property type="match status" value="1"/>
</dbReference>
<organism evidence="1 2">
    <name type="scientific">Candidatus Komeilibacteria bacterium RIFCSPLOWO2_02_FULL_48_11</name>
    <dbReference type="NCBI Taxonomy" id="1798553"/>
    <lineage>
        <taxon>Bacteria</taxon>
        <taxon>Candidatus Komeiliibacteriota</taxon>
    </lineage>
</organism>
<name>A0A1G2BXF5_9BACT</name>
<dbReference type="Proteomes" id="UP000178109">
    <property type="component" value="Unassembled WGS sequence"/>
</dbReference>
<dbReference type="AlphaFoldDB" id="A0A1G2BXF5"/>
<comment type="caution">
    <text evidence="1">The sequence shown here is derived from an EMBL/GenBank/DDBJ whole genome shotgun (WGS) entry which is preliminary data.</text>
</comment>
<dbReference type="EMBL" id="MHKO01000002">
    <property type="protein sequence ID" value="OGY93189.1"/>
    <property type="molecule type" value="Genomic_DNA"/>
</dbReference>
<protein>
    <submittedName>
        <fullName evidence="1">Uncharacterized protein</fullName>
    </submittedName>
</protein>